<dbReference type="GO" id="GO:0009306">
    <property type="term" value="P:protein secretion"/>
    <property type="evidence" value="ECO:0007669"/>
    <property type="project" value="InterPro"/>
</dbReference>
<name>A0A1S8YPS5_9GAMM</name>
<dbReference type="GO" id="GO:0019867">
    <property type="term" value="C:outer membrane"/>
    <property type="evidence" value="ECO:0007669"/>
    <property type="project" value="InterPro"/>
</dbReference>
<keyword evidence="3" id="KW-1185">Reference proteome</keyword>
<dbReference type="PRINTS" id="PR01344">
    <property type="entry name" value="INVEPROTEIN"/>
</dbReference>
<dbReference type="InterPro" id="IPR003520">
    <property type="entry name" value="Invas_InvE"/>
</dbReference>
<dbReference type="OrthoDB" id="7028879at2"/>
<gene>
    <name evidence="2" type="ORF">BTJ39_03625</name>
</gene>
<dbReference type="InterPro" id="IPR010812">
    <property type="entry name" value="HrpJ-like"/>
</dbReference>
<accession>A0A1S8YPS5</accession>
<dbReference type="RefSeq" id="WP_078001314.1">
    <property type="nucleotide sequence ID" value="NZ_MRUL01000002.1"/>
</dbReference>
<dbReference type="Proteomes" id="UP000190667">
    <property type="component" value="Unassembled WGS sequence"/>
</dbReference>
<evidence type="ECO:0000259" key="1">
    <source>
        <dbReference type="Pfam" id="PF07201"/>
    </source>
</evidence>
<organism evidence="2 3">
    <name type="scientific">Izhakiella australiensis</name>
    <dbReference type="NCBI Taxonomy" id="1926881"/>
    <lineage>
        <taxon>Bacteria</taxon>
        <taxon>Pseudomonadati</taxon>
        <taxon>Pseudomonadota</taxon>
        <taxon>Gammaproteobacteria</taxon>
        <taxon>Enterobacterales</taxon>
        <taxon>Erwiniaceae</taxon>
        <taxon>Izhakiella</taxon>
    </lineage>
</organism>
<feature type="domain" description="Hypersensitivity response secretion-like HrpJ" evidence="1">
    <location>
        <begin position="50"/>
        <end position="212"/>
    </location>
</feature>
<reference evidence="2 3" key="1">
    <citation type="submission" date="2016-12" db="EMBL/GenBank/DDBJ databases">
        <title>Izhakiella australiana sp. nov. of genus Izhakiella isolated from Australian desert.</title>
        <authorList>
            <person name="Ji M."/>
        </authorList>
    </citation>
    <scope>NUCLEOTIDE SEQUENCE [LARGE SCALE GENOMIC DNA]</scope>
    <source>
        <strain evidence="2 3">D4N98</strain>
    </source>
</reference>
<dbReference type="SUPFAM" id="SSF140591">
    <property type="entry name" value="Type III secretion system domain"/>
    <property type="match status" value="1"/>
</dbReference>
<dbReference type="Pfam" id="PF07201">
    <property type="entry name" value="HrpJ"/>
    <property type="match status" value="1"/>
</dbReference>
<evidence type="ECO:0000313" key="3">
    <source>
        <dbReference type="Proteomes" id="UP000190667"/>
    </source>
</evidence>
<dbReference type="STRING" id="1926881.BTJ39_03625"/>
<dbReference type="EMBL" id="MRUL01000002">
    <property type="protein sequence ID" value="OON41070.1"/>
    <property type="molecule type" value="Genomic_DNA"/>
</dbReference>
<evidence type="ECO:0000313" key="2">
    <source>
        <dbReference type="EMBL" id="OON41070.1"/>
    </source>
</evidence>
<dbReference type="AlphaFoldDB" id="A0A1S8YPS5"/>
<dbReference type="Gene3D" id="1.10.150.630">
    <property type="match status" value="1"/>
</dbReference>
<protein>
    <recommendedName>
        <fullName evidence="1">Hypersensitivity response secretion-like HrpJ domain-containing protein</fullName>
    </recommendedName>
</protein>
<comment type="caution">
    <text evidence="2">The sequence shown here is derived from an EMBL/GenBank/DDBJ whole genome shotgun (WGS) entry which is preliminary data.</text>
</comment>
<sequence length="375" mass="42318">MAGNMTINQAPVNNDLIESLQAMQDKAEVKVTYSTASSVAMTMADDMAALLSTFLQNRMPGKKNNEVATSVERACDAILAPERPAPISKIREFACSTGMNSKTFLAFMKQMYPDPMQLALLLQAMIRQKKHNRAADDDELADVPLELLEDTLNLLINGPGKKGIRAGLNTESQTRQYSSLLQRDEKTLRNMYYEFISLKQEPVVTYQEMYANFGADRIKTGLDYFTLALHSDINSHDPSCSKDEFGLLLEANYRLCLIKSASENFISSMLECEYLNIPASKIKNILIEFFINFVTDPEKVANHVQTFIKDNMAFNVNADKIAVIQHLRTVISHFPSQVFANELLEGARLKNDLDRNLLDMMDRLIRISEGGKRYE</sequence>
<proteinExistence type="predicted"/>